<evidence type="ECO:0000313" key="2">
    <source>
        <dbReference type="EMBL" id="JAE24166.1"/>
    </source>
</evidence>
<name>A0A0A9GNR0_ARUDO</name>
<sequence length="68" mass="7262">MFQRRCSALLLPAFVVGIESALSLQVATQGNHHAGGTMDYILRPANTLVCTAPTLSRGDIHFIKAPSP</sequence>
<dbReference type="AlphaFoldDB" id="A0A0A9GNR0"/>
<accession>A0A0A9GNR0</accession>
<keyword evidence="1" id="KW-0732">Signal</keyword>
<feature type="chain" id="PRO_5002044984" description="Secreted protein" evidence="1">
    <location>
        <begin position="24"/>
        <end position="68"/>
    </location>
</feature>
<organism evidence="2">
    <name type="scientific">Arundo donax</name>
    <name type="common">Giant reed</name>
    <name type="synonym">Donax arundinaceus</name>
    <dbReference type="NCBI Taxonomy" id="35708"/>
    <lineage>
        <taxon>Eukaryota</taxon>
        <taxon>Viridiplantae</taxon>
        <taxon>Streptophyta</taxon>
        <taxon>Embryophyta</taxon>
        <taxon>Tracheophyta</taxon>
        <taxon>Spermatophyta</taxon>
        <taxon>Magnoliopsida</taxon>
        <taxon>Liliopsida</taxon>
        <taxon>Poales</taxon>
        <taxon>Poaceae</taxon>
        <taxon>PACMAD clade</taxon>
        <taxon>Arundinoideae</taxon>
        <taxon>Arundineae</taxon>
        <taxon>Arundo</taxon>
    </lineage>
</organism>
<dbReference type="EMBL" id="GBRH01173730">
    <property type="protein sequence ID" value="JAE24166.1"/>
    <property type="molecule type" value="Transcribed_RNA"/>
</dbReference>
<evidence type="ECO:0000256" key="1">
    <source>
        <dbReference type="SAM" id="SignalP"/>
    </source>
</evidence>
<feature type="signal peptide" evidence="1">
    <location>
        <begin position="1"/>
        <end position="23"/>
    </location>
</feature>
<protein>
    <recommendedName>
        <fullName evidence="3">Secreted protein</fullName>
    </recommendedName>
</protein>
<reference evidence="2" key="2">
    <citation type="journal article" date="2015" name="Data Brief">
        <title>Shoot transcriptome of the giant reed, Arundo donax.</title>
        <authorList>
            <person name="Barrero R.A."/>
            <person name="Guerrero F.D."/>
            <person name="Moolhuijzen P."/>
            <person name="Goolsby J.A."/>
            <person name="Tidwell J."/>
            <person name="Bellgard S.E."/>
            <person name="Bellgard M.I."/>
        </authorList>
    </citation>
    <scope>NUCLEOTIDE SEQUENCE</scope>
    <source>
        <tissue evidence="2">Shoot tissue taken approximately 20 cm above the soil surface</tissue>
    </source>
</reference>
<reference evidence="2" key="1">
    <citation type="submission" date="2014-09" db="EMBL/GenBank/DDBJ databases">
        <authorList>
            <person name="Magalhaes I.L.F."/>
            <person name="Oliveira U."/>
            <person name="Santos F.R."/>
            <person name="Vidigal T.H.D.A."/>
            <person name="Brescovit A.D."/>
            <person name="Santos A.J."/>
        </authorList>
    </citation>
    <scope>NUCLEOTIDE SEQUENCE</scope>
    <source>
        <tissue evidence="2">Shoot tissue taken approximately 20 cm above the soil surface</tissue>
    </source>
</reference>
<proteinExistence type="predicted"/>
<evidence type="ECO:0008006" key="3">
    <source>
        <dbReference type="Google" id="ProtNLM"/>
    </source>
</evidence>